<dbReference type="InterPro" id="IPR036397">
    <property type="entry name" value="RNaseH_sf"/>
</dbReference>
<dbReference type="GO" id="GO:0004523">
    <property type="term" value="F:RNA-DNA hybrid ribonuclease activity"/>
    <property type="evidence" value="ECO:0007669"/>
    <property type="project" value="InterPro"/>
</dbReference>
<dbReference type="Pfam" id="PF13456">
    <property type="entry name" value="RVT_3"/>
    <property type="match status" value="1"/>
</dbReference>
<gene>
    <name evidence="2" type="ORF">KSP39_PZI010662</name>
</gene>
<evidence type="ECO:0000313" key="3">
    <source>
        <dbReference type="Proteomes" id="UP001418222"/>
    </source>
</evidence>
<evidence type="ECO:0000259" key="1">
    <source>
        <dbReference type="Pfam" id="PF13456"/>
    </source>
</evidence>
<sequence length="273" mass="30127">MLAARGDVSRMNPSPMLLVSVNFFKKIWKECSNLSTVPTIPTGTCLARLFVEAEDNKKSALAIFLASIIYYTWRARNCFMHGEPYLQPSAIAIKALHDANIGNWNVHCNQQASWTSPPVGWLKVNFDGSVYTNFKAGLGCVVRDHHGGILAAKGVKTFSRSVSMTEFRSASMSLELARRFFGEAVGIIVEGDSMETCNRLNRILAGAALGISEIALAKICLEAPRIVISLVDREANKAADLVAKNAAEYDFDWERGMPQSQELLFIIQSDYDL</sequence>
<dbReference type="InterPro" id="IPR052929">
    <property type="entry name" value="RNase_H-like_EbsB-rel"/>
</dbReference>
<dbReference type="PANTHER" id="PTHR47074">
    <property type="entry name" value="BNAC02G40300D PROTEIN"/>
    <property type="match status" value="1"/>
</dbReference>
<reference evidence="2 3" key="1">
    <citation type="journal article" date="2022" name="Nat. Plants">
        <title>Genomes of leafy and leafless Platanthera orchids illuminate the evolution of mycoheterotrophy.</title>
        <authorList>
            <person name="Li M.H."/>
            <person name="Liu K.W."/>
            <person name="Li Z."/>
            <person name="Lu H.C."/>
            <person name="Ye Q.L."/>
            <person name="Zhang D."/>
            <person name="Wang J.Y."/>
            <person name="Li Y.F."/>
            <person name="Zhong Z.M."/>
            <person name="Liu X."/>
            <person name="Yu X."/>
            <person name="Liu D.K."/>
            <person name="Tu X.D."/>
            <person name="Liu B."/>
            <person name="Hao Y."/>
            <person name="Liao X.Y."/>
            <person name="Jiang Y.T."/>
            <person name="Sun W.H."/>
            <person name="Chen J."/>
            <person name="Chen Y.Q."/>
            <person name="Ai Y."/>
            <person name="Zhai J.W."/>
            <person name="Wu S.S."/>
            <person name="Zhou Z."/>
            <person name="Hsiao Y.Y."/>
            <person name="Wu W.L."/>
            <person name="Chen Y.Y."/>
            <person name="Lin Y.F."/>
            <person name="Hsu J.L."/>
            <person name="Li C.Y."/>
            <person name="Wang Z.W."/>
            <person name="Zhao X."/>
            <person name="Zhong W.Y."/>
            <person name="Ma X.K."/>
            <person name="Ma L."/>
            <person name="Huang J."/>
            <person name="Chen G.Z."/>
            <person name="Huang M.Z."/>
            <person name="Huang L."/>
            <person name="Peng D.H."/>
            <person name="Luo Y.B."/>
            <person name="Zou S.Q."/>
            <person name="Chen S.P."/>
            <person name="Lan S."/>
            <person name="Tsai W.C."/>
            <person name="Van de Peer Y."/>
            <person name="Liu Z.J."/>
        </authorList>
    </citation>
    <scope>NUCLEOTIDE SEQUENCE [LARGE SCALE GENOMIC DNA]</scope>
    <source>
        <strain evidence="2">Lor287</strain>
    </source>
</reference>
<dbReference type="GO" id="GO:0003676">
    <property type="term" value="F:nucleic acid binding"/>
    <property type="evidence" value="ECO:0007669"/>
    <property type="project" value="InterPro"/>
</dbReference>
<name>A0AAP0BHZ6_9ASPA</name>
<dbReference type="Proteomes" id="UP001418222">
    <property type="component" value="Unassembled WGS sequence"/>
</dbReference>
<proteinExistence type="predicted"/>
<keyword evidence="3" id="KW-1185">Reference proteome</keyword>
<feature type="domain" description="RNase H type-1" evidence="1">
    <location>
        <begin position="125"/>
        <end position="246"/>
    </location>
</feature>
<dbReference type="AlphaFoldDB" id="A0AAP0BHZ6"/>
<dbReference type="InterPro" id="IPR002156">
    <property type="entry name" value="RNaseH_domain"/>
</dbReference>
<organism evidence="2 3">
    <name type="scientific">Platanthera zijinensis</name>
    <dbReference type="NCBI Taxonomy" id="2320716"/>
    <lineage>
        <taxon>Eukaryota</taxon>
        <taxon>Viridiplantae</taxon>
        <taxon>Streptophyta</taxon>
        <taxon>Embryophyta</taxon>
        <taxon>Tracheophyta</taxon>
        <taxon>Spermatophyta</taxon>
        <taxon>Magnoliopsida</taxon>
        <taxon>Liliopsida</taxon>
        <taxon>Asparagales</taxon>
        <taxon>Orchidaceae</taxon>
        <taxon>Orchidoideae</taxon>
        <taxon>Orchideae</taxon>
        <taxon>Orchidinae</taxon>
        <taxon>Platanthera</taxon>
    </lineage>
</organism>
<evidence type="ECO:0000313" key="2">
    <source>
        <dbReference type="EMBL" id="KAK8940417.1"/>
    </source>
</evidence>
<comment type="caution">
    <text evidence="2">The sequence shown here is derived from an EMBL/GenBank/DDBJ whole genome shotgun (WGS) entry which is preliminary data.</text>
</comment>
<dbReference type="Gene3D" id="3.30.420.10">
    <property type="entry name" value="Ribonuclease H-like superfamily/Ribonuclease H"/>
    <property type="match status" value="1"/>
</dbReference>
<dbReference type="InterPro" id="IPR012337">
    <property type="entry name" value="RNaseH-like_sf"/>
</dbReference>
<accession>A0AAP0BHZ6</accession>
<protein>
    <recommendedName>
        <fullName evidence="1">RNase H type-1 domain-containing protein</fullName>
    </recommendedName>
</protein>
<dbReference type="SUPFAM" id="SSF53098">
    <property type="entry name" value="Ribonuclease H-like"/>
    <property type="match status" value="1"/>
</dbReference>
<dbReference type="PANTHER" id="PTHR47074:SF11">
    <property type="entry name" value="REVERSE TRANSCRIPTASE-LIKE PROTEIN"/>
    <property type="match status" value="1"/>
</dbReference>
<dbReference type="CDD" id="cd06222">
    <property type="entry name" value="RNase_H_like"/>
    <property type="match status" value="1"/>
</dbReference>
<dbReference type="InterPro" id="IPR044730">
    <property type="entry name" value="RNase_H-like_dom_plant"/>
</dbReference>
<dbReference type="EMBL" id="JBBWWQ010000008">
    <property type="protein sequence ID" value="KAK8940417.1"/>
    <property type="molecule type" value="Genomic_DNA"/>
</dbReference>